<name>A0A164RYM4_9AGAM</name>
<proteinExistence type="predicted"/>
<feature type="region of interest" description="Disordered" evidence="1">
    <location>
        <begin position="1"/>
        <end position="21"/>
    </location>
</feature>
<evidence type="ECO:0000313" key="3">
    <source>
        <dbReference type="Proteomes" id="UP000076722"/>
    </source>
</evidence>
<gene>
    <name evidence="2" type="ORF">SISNIDRAFT_496685</name>
</gene>
<accession>A0A164RYM4</accession>
<evidence type="ECO:0000313" key="2">
    <source>
        <dbReference type="EMBL" id="KZS91001.1"/>
    </source>
</evidence>
<feature type="region of interest" description="Disordered" evidence="1">
    <location>
        <begin position="233"/>
        <end position="259"/>
    </location>
</feature>
<protein>
    <submittedName>
        <fullName evidence="2">Uncharacterized protein</fullName>
    </submittedName>
</protein>
<feature type="compositionally biased region" description="Low complexity" evidence="1">
    <location>
        <begin position="234"/>
        <end position="245"/>
    </location>
</feature>
<dbReference type="AlphaFoldDB" id="A0A164RYM4"/>
<feature type="region of interest" description="Disordered" evidence="1">
    <location>
        <begin position="125"/>
        <end position="145"/>
    </location>
</feature>
<feature type="region of interest" description="Disordered" evidence="1">
    <location>
        <begin position="371"/>
        <end position="402"/>
    </location>
</feature>
<organism evidence="2 3">
    <name type="scientific">Sistotremastrum niveocremeum HHB9708</name>
    <dbReference type="NCBI Taxonomy" id="1314777"/>
    <lineage>
        <taxon>Eukaryota</taxon>
        <taxon>Fungi</taxon>
        <taxon>Dikarya</taxon>
        <taxon>Basidiomycota</taxon>
        <taxon>Agaricomycotina</taxon>
        <taxon>Agaricomycetes</taxon>
        <taxon>Sistotremastrales</taxon>
        <taxon>Sistotremastraceae</taxon>
        <taxon>Sertulicium</taxon>
        <taxon>Sertulicium niveocremeum</taxon>
    </lineage>
</organism>
<evidence type="ECO:0000256" key="1">
    <source>
        <dbReference type="SAM" id="MobiDB-lite"/>
    </source>
</evidence>
<dbReference type="EMBL" id="KV419417">
    <property type="protein sequence ID" value="KZS91001.1"/>
    <property type="molecule type" value="Genomic_DNA"/>
</dbReference>
<dbReference type="Proteomes" id="UP000076722">
    <property type="component" value="Unassembled WGS sequence"/>
</dbReference>
<keyword evidence="3" id="KW-1185">Reference proteome</keyword>
<reference evidence="2 3" key="1">
    <citation type="journal article" date="2016" name="Mol. Biol. Evol.">
        <title>Comparative Genomics of Early-Diverging Mushroom-Forming Fungi Provides Insights into the Origins of Lignocellulose Decay Capabilities.</title>
        <authorList>
            <person name="Nagy L.G."/>
            <person name="Riley R."/>
            <person name="Tritt A."/>
            <person name="Adam C."/>
            <person name="Daum C."/>
            <person name="Floudas D."/>
            <person name="Sun H."/>
            <person name="Yadav J.S."/>
            <person name="Pangilinan J."/>
            <person name="Larsson K.H."/>
            <person name="Matsuura K."/>
            <person name="Barry K."/>
            <person name="Labutti K."/>
            <person name="Kuo R."/>
            <person name="Ohm R.A."/>
            <person name="Bhattacharya S.S."/>
            <person name="Shirouzu T."/>
            <person name="Yoshinaga Y."/>
            <person name="Martin F.M."/>
            <person name="Grigoriev I.V."/>
            <person name="Hibbett D.S."/>
        </authorList>
    </citation>
    <scope>NUCLEOTIDE SEQUENCE [LARGE SCALE GENOMIC DNA]</scope>
    <source>
        <strain evidence="2 3">HHB9708</strain>
    </source>
</reference>
<sequence>MTRRSTQMRSPSPAPSLSQSLSIQYKPRIYRSTSSSQIPKYLSPLPTYRSNRISAISSRSVSTTTSFEIRQETMEKFPLPPSRLPVRASGYQSLGKSRKVFLHPPVLAPERMFGVISPGSTNDYSPSFGSENHHSPDNLSRVISPATSSSYRIRREAAQTGANRAISESRSRLSQVDSGLASITRPMKLMPRASNASLPHGGNATQRIKRTVSSKELTPTPVPAMDRPRAMTMSTTSSIASSSRSSPERKLKKKSSPHLANSAIKISGVEYAKKRSEVPDLIADDPFRRQTIVGPPPRSTLNLIGGVTEVEFRPDLYLPPSPPPPRTWTDIPGPPFLPPIIVSDSHESRVPLKGYATDTENSLALRKSAVKQERNKLHKPQKTSVKSLPHSRSETCLVPPPPSTEIVQNPRIFRMNFLFRLRRAF</sequence>